<feature type="compositionally biased region" description="Acidic residues" evidence="1">
    <location>
        <begin position="303"/>
        <end position="323"/>
    </location>
</feature>
<reference evidence="2 3" key="1">
    <citation type="journal article" date="2013" name="PLoS Genet.">
        <title>The genome and development-dependent transcriptomes of Pyronema confluens: a window into fungal evolution.</title>
        <authorList>
            <person name="Traeger S."/>
            <person name="Altegoer F."/>
            <person name="Freitag M."/>
            <person name="Gabaldon T."/>
            <person name="Kempken F."/>
            <person name="Kumar A."/>
            <person name="Marcet-Houben M."/>
            <person name="Poggeler S."/>
            <person name="Stajich J.E."/>
            <person name="Nowrousian M."/>
        </authorList>
    </citation>
    <scope>NUCLEOTIDE SEQUENCE [LARGE SCALE GENOMIC DNA]</scope>
    <source>
        <strain evidence="3">CBS 100304</strain>
        <tissue evidence="2">Vegetative mycelium</tissue>
    </source>
</reference>
<protein>
    <submittedName>
        <fullName evidence="2">Uncharacterized protein</fullName>
    </submittedName>
</protein>
<feature type="region of interest" description="Disordered" evidence="1">
    <location>
        <begin position="236"/>
        <end position="257"/>
    </location>
</feature>
<name>U4L495_PYROM</name>
<feature type="region of interest" description="Disordered" evidence="1">
    <location>
        <begin position="1"/>
        <end position="74"/>
    </location>
</feature>
<evidence type="ECO:0000256" key="1">
    <source>
        <dbReference type="SAM" id="MobiDB-lite"/>
    </source>
</evidence>
<dbReference type="OrthoDB" id="5399183at2759"/>
<organism evidence="2 3">
    <name type="scientific">Pyronema omphalodes (strain CBS 100304)</name>
    <name type="common">Pyronema confluens</name>
    <dbReference type="NCBI Taxonomy" id="1076935"/>
    <lineage>
        <taxon>Eukaryota</taxon>
        <taxon>Fungi</taxon>
        <taxon>Dikarya</taxon>
        <taxon>Ascomycota</taxon>
        <taxon>Pezizomycotina</taxon>
        <taxon>Pezizomycetes</taxon>
        <taxon>Pezizales</taxon>
        <taxon>Pyronemataceae</taxon>
        <taxon>Pyronema</taxon>
    </lineage>
</organism>
<feature type="compositionally biased region" description="Basic residues" evidence="1">
    <location>
        <begin position="553"/>
        <end position="562"/>
    </location>
</feature>
<evidence type="ECO:0000313" key="2">
    <source>
        <dbReference type="EMBL" id="CCX07118.1"/>
    </source>
</evidence>
<keyword evidence="3" id="KW-1185">Reference proteome</keyword>
<evidence type="ECO:0000313" key="3">
    <source>
        <dbReference type="Proteomes" id="UP000018144"/>
    </source>
</evidence>
<dbReference type="AlphaFoldDB" id="U4L495"/>
<feature type="compositionally biased region" description="Low complexity" evidence="1">
    <location>
        <begin position="236"/>
        <end position="247"/>
    </location>
</feature>
<feature type="region of interest" description="Disordered" evidence="1">
    <location>
        <begin position="481"/>
        <end position="500"/>
    </location>
</feature>
<feature type="compositionally biased region" description="Acidic residues" evidence="1">
    <location>
        <begin position="9"/>
        <end position="27"/>
    </location>
</feature>
<dbReference type="EMBL" id="HF935332">
    <property type="protein sequence ID" value="CCX07118.1"/>
    <property type="molecule type" value="Genomic_DNA"/>
</dbReference>
<proteinExistence type="predicted"/>
<feature type="compositionally biased region" description="Polar residues" evidence="1">
    <location>
        <begin position="564"/>
        <end position="578"/>
    </location>
</feature>
<dbReference type="OMA" id="RPICVVE"/>
<accession>U4L495</accession>
<sequence length="578" mass="62924">MCQTVEFESSQDDDEDDEDDDADEEDGEKPAVDSPAEQSSPAGPSKKRRYETSSQVDELEYPRKKTAKKIATNTQGILAYEEKTDDDNDIYGNMLDDDDDDCGTCSEAEEAGMAEEFAMDDDILRELGIITDTMPADNNAMPLLPSTDLSFMFGDNGEPVQSDPFNNLFDDLDGEIFEAMHRDPERFNDIPAQSNFDWSSFGLSNDADLFSVHPTPMATPDATPRASISAASGYTAASASGNDSSSSSEDEDVGLSPFFEKGGAALKNLVSTERGNWTDGTDDDADLVKFFFSSADETNSPAESDEETDDETDDDDDLTDVEDNLPIPVPPNKSKLRRASQPSGTRPQIVDLNDNGPELCSWVADPLRPICVVEGDKQTFLIPRSGVDYMGNDSASEWAAVDDSESEQSIPAFDPAFAGLLNLGDASGLSGLNFDISDAFLNFQEGDGDMTDIYSGEDCGLDDYEAGLDIDAFLDISTDEEANREHGTSEAEQGDFDDEECGPVATNQDAFDLWGKVGVTAFRKRQIQHTQKHSALHGAGYNKGKDIPDTITPKKKQKRVRQRFLTSNNSAAQKPSKP</sequence>
<feature type="region of interest" description="Disordered" evidence="1">
    <location>
        <begin position="293"/>
        <end position="352"/>
    </location>
</feature>
<gene>
    <name evidence="2" type="ORF">PCON_06705</name>
</gene>
<feature type="region of interest" description="Disordered" evidence="1">
    <location>
        <begin position="528"/>
        <end position="578"/>
    </location>
</feature>
<dbReference type="Proteomes" id="UP000018144">
    <property type="component" value="Unassembled WGS sequence"/>
</dbReference>